<dbReference type="PROSITE" id="PS50848">
    <property type="entry name" value="START"/>
    <property type="match status" value="1"/>
</dbReference>
<dbReference type="EMBL" id="KZ819634">
    <property type="protein sequence ID" value="PWN92958.1"/>
    <property type="molecule type" value="Genomic_DNA"/>
</dbReference>
<evidence type="ECO:0000313" key="3">
    <source>
        <dbReference type="EMBL" id="PWN92958.1"/>
    </source>
</evidence>
<dbReference type="PANTHER" id="PTHR19308:SF54">
    <property type="entry name" value="START DOMAIN-CONTAINING PROTEIN"/>
    <property type="match status" value="1"/>
</dbReference>
<dbReference type="Proteomes" id="UP000245768">
    <property type="component" value="Unassembled WGS sequence"/>
</dbReference>
<gene>
    <name evidence="3" type="ORF">FA10DRAFT_298408</name>
</gene>
<dbReference type="GeneID" id="37046509"/>
<dbReference type="AlphaFoldDB" id="A0A316YWB8"/>
<reference evidence="3 4" key="1">
    <citation type="journal article" date="2018" name="Mol. Biol. Evol.">
        <title>Broad Genomic Sampling Reveals a Smut Pathogenic Ancestry of the Fungal Clade Ustilaginomycotina.</title>
        <authorList>
            <person name="Kijpornyongpan T."/>
            <person name="Mondo S.J."/>
            <person name="Barry K."/>
            <person name="Sandor L."/>
            <person name="Lee J."/>
            <person name="Lipzen A."/>
            <person name="Pangilinan J."/>
            <person name="LaButti K."/>
            <person name="Hainaut M."/>
            <person name="Henrissat B."/>
            <person name="Grigoriev I.V."/>
            <person name="Spatafora J.W."/>
            <person name="Aime M.C."/>
        </authorList>
    </citation>
    <scope>NUCLEOTIDE SEQUENCE [LARGE SCALE GENOMIC DNA]</scope>
    <source>
        <strain evidence="3 4">MCA 4198</strain>
    </source>
</reference>
<proteinExistence type="predicted"/>
<dbReference type="InterPro" id="IPR023393">
    <property type="entry name" value="START-like_dom_sf"/>
</dbReference>
<feature type="region of interest" description="Disordered" evidence="1">
    <location>
        <begin position="1"/>
        <end position="23"/>
    </location>
</feature>
<dbReference type="InterPro" id="IPR051213">
    <property type="entry name" value="START_lipid_transfer"/>
</dbReference>
<protein>
    <submittedName>
        <fullName evidence="3">Bet v1-like protein</fullName>
    </submittedName>
</protein>
<name>A0A316YWB8_9BASI</name>
<dbReference type="RefSeq" id="XP_025380156.1">
    <property type="nucleotide sequence ID" value="XM_025524593.1"/>
</dbReference>
<dbReference type="InterPro" id="IPR002913">
    <property type="entry name" value="START_lipid-bd_dom"/>
</dbReference>
<dbReference type="SUPFAM" id="SSF55961">
    <property type="entry name" value="Bet v1-like"/>
    <property type="match status" value="1"/>
</dbReference>
<feature type="domain" description="START" evidence="2">
    <location>
        <begin position="39"/>
        <end position="230"/>
    </location>
</feature>
<dbReference type="GO" id="GO:0005737">
    <property type="term" value="C:cytoplasm"/>
    <property type="evidence" value="ECO:0007669"/>
    <property type="project" value="UniProtKB-ARBA"/>
</dbReference>
<organism evidence="3 4">
    <name type="scientific">Acaromyces ingoldii</name>
    <dbReference type="NCBI Taxonomy" id="215250"/>
    <lineage>
        <taxon>Eukaryota</taxon>
        <taxon>Fungi</taxon>
        <taxon>Dikarya</taxon>
        <taxon>Basidiomycota</taxon>
        <taxon>Ustilaginomycotina</taxon>
        <taxon>Exobasidiomycetes</taxon>
        <taxon>Exobasidiales</taxon>
        <taxon>Cryptobasidiaceae</taxon>
        <taxon>Acaromyces</taxon>
    </lineage>
</organism>
<dbReference type="Pfam" id="PF01852">
    <property type="entry name" value="START"/>
    <property type="match status" value="1"/>
</dbReference>
<dbReference type="GO" id="GO:0008289">
    <property type="term" value="F:lipid binding"/>
    <property type="evidence" value="ECO:0007669"/>
    <property type="project" value="InterPro"/>
</dbReference>
<dbReference type="Gene3D" id="3.30.530.20">
    <property type="match status" value="1"/>
</dbReference>
<dbReference type="CDD" id="cd00177">
    <property type="entry name" value="START"/>
    <property type="match status" value="1"/>
</dbReference>
<sequence>MQPEHFSGDWDPQSSRNSFHVPVSPAPTGYLANPYWQTAEDSHRDFNEILSRDESTWQSRGTLEDTDIKIYARPGAPASELPMSKGTTYVPKSRPIELLACIHTFSYRNLFDTRFASAGILQRYSLHDHHFYLVIRGIGPIYSPRDATGVQTVRFYDHAGARLPMCYPDTPKVDIVYRSVNDPEVPPQEGKVRAWIHMGGYRLEWDEAKQATKVTYVAHTNLQQSVPRYIGNVLMSELPRVTARLRGAVENFGFPPYILDIEVCVVQQLQIHDANTRRNEFRCHVRKPGSYLIIIDRERMYQNGIVPPKAEGEGAHAVTFSDLNGHLGVTVAPKGVGQEFVFVIEPRDQEAPPESSSAWW</sequence>
<keyword evidence="4" id="KW-1185">Reference proteome</keyword>
<evidence type="ECO:0000256" key="1">
    <source>
        <dbReference type="SAM" id="MobiDB-lite"/>
    </source>
</evidence>
<dbReference type="InParanoid" id="A0A316YWB8"/>
<accession>A0A316YWB8</accession>
<dbReference type="PANTHER" id="PTHR19308">
    <property type="entry name" value="PHOSPHATIDYLCHOLINE TRANSFER PROTEIN"/>
    <property type="match status" value="1"/>
</dbReference>
<evidence type="ECO:0000313" key="4">
    <source>
        <dbReference type="Proteomes" id="UP000245768"/>
    </source>
</evidence>
<dbReference type="OrthoDB" id="196858at2759"/>
<evidence type="ECO:0000259" key="2">
    <source>
        <dbReference type="PROSITE" id="PS50848"/>
    </source>
</evidence>